<feature type="chain" id="PRO_5012997397" description="DUF4468 domain-containing protein" evidence="1">
    <location>
        <begin position="24"/>
        <end position="144"/>
    </location>
</feature>
<reference evidence="2 3" key="1">
    <citation type="submission" date="2016-11" db="EMBL/GenBank/DDBJ databases">
        <authorList>
            <person name="Jaros S."/>
            <person name="Januszkiewicz K."/>
            <person name="Wedrychowicz H."/>
        </authorList>
    </citation>
    <scope>NUCLEOTIDE SEQUENCE [LARGE SCALE GENOMIC DNA]</scope>
    <source>
        <strain evidence="2 3">HD4</strain>
    </source>
</reference>
<protein>
    <recommendedName>
        <fullName evidence="4">DUF4468 domain-containing protein</fullName>
    </recommendedName>
</protein>
<feature type="signal peptide" evidence="1">
    <location>
        <begin position="1"/>
        <end position="23"/>
    </location>
</feature>
<evidence type="ECO:0008006" key="4">
    <source>
        <dbReference type="Google" id="ProtNLM"/>
    </source>
</evidence>
<evidence type="ECO:0000256" key="1">
    <source>
        <dbReference type="SAM" id="SignalP"/>
    </source>
</evidence>
<evidence type="ECO:0000313" key="2">
    <source>
        <dbReference type="EMBL" id="SHK48116.1"/>
    </source>
</evidence>
<dbReference type="Proteomes" id="UP000184263">
    <property type="component" value="Unassembled WGS sequence"/>
</dbReference>
<gene>
    <name evidence="2" type="ORF">SAMN05216582_10569</name>
</gene>
<name>A0A1M6STX8_SELRU</name>
<organism evidence="2 3">
    <name type="scientific">Selenomonas ruminantium</name>
    <dbReference type="NCBI Taxonomy" id="971"/>
    <lineage>
        <taxon>Bacteria</taxon>
        <taxon>Bacillati</taxon>
        <taxon>Bacillota</taxon>
        <taxon>Negativicutes</taxon>
        <taxon>Selenomonadales</taxon>
        <taxon>Selenomonadaceae</taxon>
        <taxon>Selenomonas</taxon>
    </lineage>
</organism>
<proteinExistence type="predicted"/>
<accession>A0A1M6STX8</accession>
<dbReference type="EMBL" id="FRBC01000005">
    <property type="protein sequence ID" value="SHK48116.1"/>
    <property type="molecule type" value="Genomic_DNA"/>
</dbReference>
<sequence>MKIGRILPLLMGLWLLGSVTVFAAEKLQFVDAVGPTGYYVDVNSIAYTTEEAPQLDGSMRTYELVQARVAVVKARTQRRYTYLMQFNKEKMVYRIISSKVQAYDTKEVLEKSDAVSQELPFVETSPMQEVVDYIYAQSRGKKRM</sequence>
<evidence type="ECO:0000313" key="3">
    <source>
        <dbReference type="Proteomes" id="UP000184263"/>
    </source>
</evidence>
<keyword evidence="1" id="KW-0732">Signal</keyword>
<dbReference type="AlphaFoldDB" id="A0A1M6STX8"/>